<organism evidence="1 2">
    <name type="scientific">Burkholderia lata (strain ATCC 17760 / DSM 23089 / LMG 22485 / NCIMB 9086 / R18194 / 383)</name>
    <dbReference type="NCBI Taxonomy" id="482957"/>
    <lineage>
        <taxon>Bacteria</taxon>
        <taxon>Pseudomonadati</taxon>
        <taxon>Pseudomonadota</taxon>
        <taxon>Betaproteobacteria</taxon>
        <taxon>Burkholderiales</taxon>
        <taxon>Burkholderiaceae</taxon>
        <taxon>Burkholderia</taxon>
        <taxon>Burkholderia cepacia complex</taxon>
    </lineage>
</organism>
<sequence>MQSSGFALIGLAAMSRAAVHGFSRRFFDTCIIDRCPPHARQARNKKAVRRHGLHGSCRRTGVFGTISIGTGAATAACFA</sequence>
<evidence type="ECO:0000313" key="2">
    <source>
        <dbReference type="Proteomes" id="UP000002705"/>
    </source>
</evidence>
<dbReference type="PATRIC" id="fig|482957.22.peg.92"/>
<name>Q39L00_BURL3</name>
<dbReference type="HOGENOM" id="CLU_2599259_0_0_4"/>
<evidence type="ECO:0000313" key="1">
    <source>
        <dbReference type="EMBL" id="ABB06866.1"/>
    </source>
</evidence>
<proteinExistence type="predicted"/>
<dbReference type="EMBL" id="CP000151">
    <property type="protein sequence ID" value="ABB06866.1"/>
    <property type="molecule type" value="Genomic_DNA"/>
</dbReference>
<reference evidence="1" key="1">
    <citation type="submission" date="2009-01" db="EMBL/GenBank/DDBJ databases">
        <title>Complete sequence of chromosome 1 of Burkholderia sp. 383.</title>
        <authorList>
            <consortium name="US DOE Joint Genome Institute"/>
            <person name="Copeland A."/>
            <person name="Lucas S."/>
            <person name="Lapidus A."/>
            <person name="Barry K."/>
            <person name="Detter J.C."/>
            <person name="Glavina T."/>
            <person name="Hammon N."/>
            <person name="Israni S."/>
            <person name="Pitluck S."/>
            <person name="Chain P."/>
            <person name="Malfatti S."/>
            <person name="Shin M."/>
            <person name="Vergez L."/>
            <person name="Schmutz J."/>
            <person name="Larimer F."/>
            <person name="Land M."/>
            <person name="Kyrpides N."/>
            <person name="Lykidis A."/>
            <person name="Richardson P."/>
        </authorList>
    </citation>
    <scope>NUCLEOTIDE SEQUENCE</scope>
    <source>
        <strain evidence="1">383</strain>
    </source>
</reference>
<keyword evidence="2" id="KW-1185">Reference proteome</keyword>
<accession>Q39L00</accession>
<gene>
    <name evidence="1" type="ordered locus">Bcep18194_A3264</name>
</gene>
<protein>
    <submittedName>
        <fullName evidence="1">Uncharacterized protein</fullName>
    </submittedName>
</protein>
<dbReference type="KEGG" id="bur:Bcep18194_A3264"/>
<dbReference type="AlphaFoldDB" id="Q39L00"/>
<dbReference type="Proteomes" id="UP000002705">
    <property type="component" value="Chromosome 1"/>
</dbReference>